<evidence type="ECO:0000313" key="4">
    <source>
        <dbReference type="Proteomes" id="UP000807504"/>
    </source>
</evidence>
<feature type="chain" id="PRO_5035943082" evidence="2">
    <location>
        <begin position="20"/>
        <end position="97"/>
    </location>
</feature>
<reference evidence="3" key="1">
    <citation type="journal article" date="2020" name="bioRxiv">
        <title>Chromosome-level reference genome of the European wasp spider Argiope bruennichi: a resource for studies on range expansion and evolutionary adaptation.</title>
        <authorList>
            <person name="Sheffer M.M."/>
            <person name="Hoppe A."/>
            <person name="Krehenwinkel H."/>
            <person name="Uhl G."/>
            <person name="Kuss A.W."/>
            <person name="Jensen L."/>
            <person name="Jensen C."/>
            <person name="Gillespie R.G."/>
            <person name="Hoff K.J."/>
            <person name="Prost S."/>
        </authorList>
    </citation>
    <scope>NUCLEOTIDE SEQUENCE</scope>
</reference>
<dbReference type="EMBL" id="JABXBU010000001">
    <property type="protein sequence ID" value="KAF8796645.1"/>
    <property type="molecule type" value="Genomic_DNA"/>
</dbReference>
<gene>
    <name evidence="3" type="ORF">HNY73_000996</name>
</gene>
<evidence type="ECO:0000256" key="2">
    <source>
        <dbReference type="SAM" id="SignalP"/>
    </source>
</evidence>
<keyword evidence="2" id="KW-0732">Signal</keyword>
<keyword evidence="4" id="KW-1185">Reference proteome</keyword>
<evidence type="ECO:0000256" key="1">
    <source>
        <dbReference type="SAM" id="Phobius"/>
    </source>
</evidence>
<comment type="caution">
    <text evidence="3">The sequence shown here is derived from an EMBL/GenBank/DDBJ whole genome shotgun (WGS) entry which is preliminary data.</text>
</comment>
<keyword evidence="1" id="KW-0472">Membrane</keyword>
<protein>
    <submittedName>
        <fullName evidence="3">Uncharacterized protein</fullName>
    </submittedName>
</protein>
<feature type="transmembrane region" description="Helical" evidence="1">
    <location>
        <begin position="74"/>
        <end position="96"/>
    </location>
</feature>
<dbReference type="Proteomes" id="UP000807504">
    <property type="component" value="Unassembled WGS sequence"/>
</dbReference>
<dbReference type="PROSITE" id="PS51257">
    <property type="entry name" value="PROKAR_LIPOPROTEIN"/>
    <property type="match status" value="1"/>
</dbReference>
<feature type="signal peptide" evidence="2">
    <location>
        <begin position="1"/>
        <end position="19"/>
    </location>
</feature>
<evidence type="ECO:0000313" key="3">
    <source>
        <dbReference type="EMBL" id="KAF8796645.1"/>
    </source>
</evidence>
<reference evidence="3" key="2">
    <citation type="submission" date="2020-06" db="EMBL/GenBank/DDBJ databases">
        <authorList>
            <person name="Sheffer M."/>
        </authorList>
    </citation>
    <scope>NUCLEOTIDE SEQUENCE</scope>
</reference>
<organism evidence="3 4">
    <name type="scientific">Argiope bruennichi</name>
    <name type="common">Wasp spider</name>
    <name type="synonym">Aranea bruennichi</name>
    <dbReference type="NCBI Taxonomy" id="94029"/>
    <lineage>
        <taxon>Eukaryota</taxon>
        <taxon>Metazoa</taxon>
        <taxon>Ecdysozoa</taxon>
        <taxon>Arthropoda</taxon>
        <taxon>Chelicerata</taxon>
        <taxon>Arachnida</taxon>
        <taxon>Araneae</taxon>
        <taxon>Araneomorphae</taxon>
        <taxon>Entelegynae</taxon>
        <taxon>Araneoidea</taxon>
        <taxon>Araneidae</taxon>
        <taxon>Argiope</taxon>
    </lineage>
</organism>
<dbReference type="AlphaFoldDB" id="A0A8T0G2C1"/>
<keyword evidence="1" id="KW-0812">Transmembrane</keyword>
<proteinExistence type="predicted"/>
<accession>A0A8T0G2C1</accession>
<keyword evidence="1" id="KW-1133">Transmembrane helix</keyword>
<sequence length="97" mass="11170">MKFLIYSLFVLFFFSKLHCFVEAQGAVGVAGGASCSCGGGEWSGGLGSSCSCRWWGIRWRWKSWRRWWGIRWWLWWRLGTAFLVWLSLLGLSLLGIS</sequence>
<name>A0A8T0G2C1_ARGBR</name>